<organism evidence="1 2">
    <name type="scientific">Coccidioides immitis RMSCC 3703</name>
    <dbReference type="NCBI Taxonomy" id="454286"/>
    <lineage>
        <taxon>Eukaryota</taxon>
        <taxon>Fungi</taxon>
        <taxon>Dikarya</taxon>
        <taxon>Ascomycota</taxon>
        <taxon>Pezizomycotina</taxon>
        <taxon>Eurotiomycetes</taxon>
        <taxon>Eurotiomycetidae</taxon>
        <taxon>Onygenales</taxon>
        <taxon>Onygenaceae</taxon>
        <taxon>Coccidioides</taxon>
    </lineage>
</organism>
<protein>
    <submittedName>
        <fullName evidence="1">Uncharacterized protein</fullName>
    </submittedName>
</protein>
<dbReference type="AlphaFoldDB" id="A0A0J8QZL0"/>
<name>A0A0J8QZL0_COCIT</name>
<proteinExistence type="predicted"/>
<dbReference type="EMBL" id="DS268163">
    <property type="protein sequence ID" value="KMU78334.1"/>
    <property type="molecule type" value="Genomic_DNA"/>
</dbReference>
<gene>
    <name evidence="1" type="ORF">CISG_06570</name>
</gene>
<accession>A0A0J8QZL0</accession>
<dbReference type="Proteomes" id="UP000054559">
    <property type="component" value="Unassembled WGS sequence"/>
</dbReference>
<evidence type="ECO:0000313" key="2">
    <source>
        <dbReference type="Proteomes" id="UP000054559"/>
    </source>
</evidence>
<reference evidence="2" key="1">
    <citation type="journal article" date="2010" name="Genome Res.">
        <title>Population genomic sequencing of Coccidioides fungi reveals recent hybridization and transposon control.</title>
        <authorList>
            <person name="Neafsey D.E."/>
            <person name="Barker B.M."/>
            <person name="Sharpton T.J."/>
            <person name="Stajich J.E."/>
            <person name="Park D.J."/>
            <person name="Whiston E."/>
            <person name="Hung C.-Y."/>
            <person name="McMahan C."/>
            <person name="White J."/>
            <person name="Sykes S."/>
            <person name="Heiman D."/>
            <person name="Young S."/>
            <person name="Zeng Q."/>
            <person name="Abouelleil A."/>
            <person name="Aftuck L."/>
            <person name="Bessette D."/>
            <person name="Brown A."/>
            <person name="FitzGerald M."/>
            <person name="Lui A."/>
            <person name="Macdonald J.P."/>
            <person name="Priest M."/>
            <person name="Orbach M.J."/>
            <person name="Galgiani J.N."/>
            <person name="Kirkland T.N."/>
            <person name="Cole G.T."/>
            <person name="Birren B.W."/>
            <person name="Henn M.R."/>
            <person name="Taylor J.W."/>
            <person name="Rounsley S.D."/>
        </authorList>
    </citation>
    <scope>NUCLEOTIDE SEQUENCE [LARGE SCALE GENOMIC DNA]</scope>
    <source>
        <strain evidence="2">RMSCC 3703</strain>
    </source>
</reference>
<sequence>MEVKGRDRNLWEGRAGETRLSSYLICLVRNGGSGGQAENSLGIYEGSCGSKSPVGVTFVNPLKPLAALLLGTFTAASRKPVFRSGTLRFLASKLPCRKPSDYGVESTNNTAGIAIVVGLFLCLLVESAEQRDSVFLAACLKEEIGRSLASGGCKDLNGCFASGVLPHP</sequence>
<evidence type="ECO:0000313" key="1">
    <source>
        <dbReference type="EMBL" id="KMU78334.1"/>
    </source>
</evidence>